<protein>
    <recommendedName>
        <fullName evidence="9">Endonuclease</fullName>
        <ecNumber evidence="9">3.1.30.-</ecNumber>
    </recommendedName>
</protein>
<dbReference type="GO" id="GO:0046872">
    <property type="term" value="F:metal ion binding"/>
    <property type="evidence" value="ECO:0007669"/>
    <property type="project" value="UniProtKB-KW"/>
</dbReference>
<dbReference type="SMART" id="SM00477">
    <property type="entry name" value="NUC"/>
    <property type="match status" value="1"/>
</dbReference>
<evidence type="ECO:0000256" key="7">
    <source>
        <dbReference type="ARBA" id="ARBA00022842"/>
    </source>
</evidence>
<comment type="similarity">
    <text evidence="2 9">Belongs to the DNA/RNA non-specific endonuclease family.</text>
</comment>
<keyword evidence="5 9" id="KW-0255">Endonuclease</keyword>
<dbReference type="GO" id="GO:0006309">
    <property type="term" value="P:apoptotic DNA fragmentation"/>
    <property type="evidence" value="ECO:0007669"/>
    <property type="project" value="TreeGrafter"/>
</dbReference>
<dbReference type="PANTHER" id="PTHR13966:SF5">
    <property type="entry name" value="ENDONUCLEASE G, MITOCHONDRIAL"/>
    <property type="match status" value="1"/>
</dbReference>
<keyword evidence="4 9" id="KW-0479">Metal-binding</keyword>
<dbReference type="GO" id="GO:0005634">
    <property type="term" value="C:nucleus"/>
    <property type="evidence" value="ECO:0007669"/>
    <property type="project" value="TreeGrafter"/>
</dbReference>
<dbReference type="GO" id="GO:0000014">
    <property type="term" value="F:single-stranded DNA endodeoxyribonuclease activity"/>
    <property type="evidence" value="ECO:0007669"/>
    <property type="project" value="TreeGrafter"/>
</dbReference>
<dbReference type="EC" id="3.1.30.-" evidence="9"/>
<feature type="active site" description="Proton acceptor" evidence="8">
    <location>
        <position position="162"/>
    </location>
</feature>
<dbReference type="AlphaFoldDB" id="A0AAV4AH82"/>
<evidence type="ECO:0000256" key="6">
    <source>
        <dbReference type="ARBA" id="ARBA00022801"/>
    </source>
</evidence>
<organism evidence="11 12">
    <name type="scientific">Plakobranchus ocellatus</name>
    <dbReference type="NCBI Taxonomy" id="259542"/>
    <lineage>
        <taxon>Eukaryota</taxon>
        <taxon>Metazoa</taxon>
        <taxon>Spiralia</taxon>
        <taxon>Lophotrochozoa</taxon>
        <taxon>Mollusca</taxon>
        <taxon>Gastropoda</taxon>
        <taxon>Heterobranchia</taxon>
        <taxon>Euthyneura</taxon>
        <taxon>Panpulmonata</taxon>
        <taxon>Sacoglossa</taxon>
        <taxon>Placobranchoidea</taxon>
        <taxon>Plakobranchidae</taxon>
        <taxon>Plakobranchus</taxon>
    </lineage>
</organism>
<proteinExistence type="inferred from homology"/>
<dbReference type="PROSITE" id="PS01070">
    <property type="entry name" value="NUCLEASE_NON_SPEC"/>
    <property type="match status" value="1"/>
</dbReference>
<dbReference type="InterPro" id="IPR018524">
    <property type="entry name" value="DNA/RNA_endonuclease_AS"/>
</dbReference>
<accession>A0AAV4AH82</accession>
<dbReference type="InterPro" id="IPR044925">
    <property type="entry name" value="His-Me_finger_sf"/>
</dbReference>
<keyword evidence="7" id="KW-0460">Magnesium</keyword>
<evidence type="ECO:0000313" key="11">
    <source>
        <dbReference type="EMBL" id="GFO05986.1"/>
    </source>
</evidence>
<dbReference type="InterPro" id="IPR040255">
    <property type="entry name" value="Non-specific_endonuclease"/>
</dbReference>
<dbReference type="InterPro" id="IPR001604">
    <property type="entry name" value="Endo_G_ENPP1-like_dom"/>
</dbReference>
<feature type="domain" description="ENPP1-3/EXOG-like endonuclease/phosphodiesterase" evidence="10">
    <location>
        <begin position="97"/>
        <end position="194"/>
    </location>
</feature>
<dbReference type="Proteomes" id="UP000735302">
    <property type="component" value="Unassembled WGS sequence"/>
</dbReference>
<dbReference type="GO" id="GO:0003676">
    <property type="term" value="F:nucleic acid binding"/>
    <property type="evidence" value="ECO:0007669"/>
    <property type="project" value="InterPro"/>
</dbReference>
<evidence type="ECO:0000256" key="4">
    <source>
        <dbReference type="ARBA" id="ARBA00022723"/>
    </source>
</evidence>
<dbReference type="EMBL" id="BLXT01003757">
    <property type="protein sequence ID" value="GFO05986.1"/>
    <property type="molecule type" value="Genomic_DNA"/>
</dbReference>
<dbReference type="SUPFAM" id="SSF54060">
    <property type="entry name" value="His-Me finger endonucleases"/>
    <property type="match status" value="1"/>
</dbReference>
<comment type="cofactor">
    <cofactor evidence="1 9">
        <name>Mg(2+)</name>
        <dbReference type="ChEBI" id="CHEBI:18420"/>
    </cofactor>
</comment>
<dbReference type="GO" id="GO:0004521">
    <property type="term" value="F:RNA endonuclease activity"/>
    <property type="evidence" value="ECO:0007669"/>
    <property type="project" value="TreeGrafter"/>
</dbReference>
<name>A0AAV4AH82_9GAST</name>
<gene>
    <name evidence="11" type="ORF">PoB_003249100</name>
</gene>
<evidence type="ECO:0000313" key="12">
    <source>
        <dbReference type="Proteomes" id="UP000735302"/>
    </source>
</evidence>
<sequence>MVISSLGLGYFLGHRNSLKLTTDDRSNSASHDQKLRPTSFNYGNLISNPFSFFALHAATPYNTNSDPLIIPTQPLSYNAGEKIVKYGFPSTDNLRSYEDFMLSYDQRTRVPNWVLEHLTPEKVTVNEGIERSKMHFVEDASVHLFHRSTNKDYTGSGYDRGHMAAAANHRHSLNAMQQTFTLTNVAPQVICAEK</sequence>
<keyword evidence="3 9" id="KW-0540">Nuclease</keyword>
<evidence type="ECO:0000259" key="10">
    <source>
        <dbReference type="SMART" id="SM00477"/>
    </source>
</evidence>
<dbReference type="InterPro" id="IPR020821">
    <property type="entry name" value="ENPP1-3/EXOG-like_nuc-like"/>
</dbReference>
<evidence type="ECO:0000256" key="3">
    <source>
        <dbReference type="ARBA" id="ARBA00022722"/>
    </source>
</evidence>
<evidence type="ECO:0000256" key="5">
    <source>
        <dbReference type="ARBA" id="ARBA00022759"/>
    </source>
</evidence>
<dbReference type="GO" id="GO:0005743">
    <property type="term" value="C:mitochondrial inner membrane"/>
    <property type="evidence" value="ECO:0007669"/>
    <property type="project" value="TreeGrafter"/>
</dbReference>
<dbReference type="PANTHER" id="PTHR13966">
    <property type="entry name" value="ENDONUCLEASE RELATED"/>
    <property type="match status" value="1"/>
</dbReference>
<dbReference type="Pfam" id="PF01223">
    <property type="entry name" value="Endonuclease_NS"/>
    <property type="match status" value="1"/>
</dbReference>
<comment type="caution">
    <text evidence="11">The sequence shown here is derived from an EMBL/GenBank/DDBJ whole genome shotgun (WGS) entry which is preliminary data.</text>
</comment>
<reference evidence="11 12" key="1">
    <citation type="journal article" date="2021" name="Elife">
        <title>Chloroplast acquisition without the gene transfer in kleptoplastic sea slugs, Plakobranchus ocellatus.</title>
        <authorList>
            <person name="Maeda T."/>
            <person name="Takahashi S."/>
            <person name="Yoshida T."/>
            <person name="Shimamura S."/>
            <person name="Takaki Y."/>
            <person name="Nagai Y."/>
            <person name="Toyoda A."/>
            <person name="Suzuki Y."/>
            <person name="Arimoto A."/>
            <person name="Ishii H."/>
            <person name="Satoh N."/>
            <person name="Nishiyama T."/>
            <person name="Hasebe M."/>
            <person name="Maruyama T."/>
            <person name="Minagawa J."/>
            <person name="Obokata J."/>
            <person name="Shigenobu S."/>
        </authorList>
    </citation>
    <scope>NUCLEOTIDE SEQUENCE [LARGE SCALE GENOMIC DNA]</scope>
</reference>
<dbReference type="InterPro" id="IPR044929">
    <property type="entry name" value="DNA/RNA_non-sp_Endonuclease_sf"/>
</dbReference>
<evidence type="ECO:0000256" key="8">
    <source>
        <dbReference type="PIRSR" id="PIRSR640255-1"/>
    </source>
</evidence>
<keyword evidence="6 9" id="KW-0378">Hydrolase</keyword>
<evidence type="ECO:0000256" key="2">
    <source>
        <dbReference type="ARBA" id="ARBA00010052"/>
    </source>
</evidence>
<dbReference type="Gene3D" id="3.40.570.10">
    <property type="entry name" value="Extracellular Endonuclease, subunit A"/>
    <property type="match status" value="1"/>
</dbReference>
<evidence type="ECO:0000256" key="9">
    <source>
        <dbReference type="RuleBase" id="RU366055"/>
    </source>
</evidence>
<keyword evidence="12" id="KW-1185">Reference proteome</keyword>
<evidence type="ECO:0000256" key="1">
    <source>
        <dbReference type="ARBA" id="ARBA00001946"/>
    </source>
</evidence>